<keyword evidence="11 12" id="KW-0804">Transcription</keyword>
<dbReference type="GO" id="GO:0000428">
    <property type="term" value="C:DNA-directed RNA polymerase complex"/>
    <property type="evidence" value="ECO:0007669"/>
    <property type="project" value="UniProtKB-KW"/>
</dbReference>
<feature type="compositionally biased region" description="Basic and acidic residues" evidence="13">
    <location>
        <begin position="653"/>
        <end position="669"/>
    </location>
</feature>
<evidence type="ECO:0000313" key="16">
    <source>
        <dbReference type="Proteomes" id="UP000271003"/>
    </source>
</evidence>
<name>A0A2Z6I8B5_9BURK</name>
<feature type="compositionally biased region" description="Acidic residues" evidence="13">
    <location>
        <begin position="794"/>
        <end position="814"/>
    </location>
</feature>
<dbReference type="PROSITE" id="PS50880">
    <property type="entry name" value="TOPRIM"/>
    <property type="match status" value="1"/>
</dbReference>
<dbReference type="AlphaFoldDB" id="A0A2Z6I8B5"/>
<dbReference type="Pfam" id="PF08275">
    <property type="entry name" value="DNAG_N"/>
    <property type="match status" value="1"/>
</dbReference>
<protein>
    <recommendedName>
        <fullName evidence="12">DNA primase</fullName>
        <ecNumber evidence="12">2.7.7.101</ecNumber>
    </recommendedName>
</protein>
<keyword evidence="3 12" id="KW-0808">Transferase</keyword>
<dbReference type="SMART" id="SM00400">
    <property type="entry name" value="ZnF_CHCC"/>
    <property type="match status" value="1"/>
</dbReference>
<dbReference type="InterPro" id="IPR006171">
    <property type="entry name" value="TOPRIM_dom"/>
</dbReference>
<dbReference type="GO" id="GO:0003899">
    <property type="term" value="F:DNA-directed RNA polymerase activity"/>
    <property type="evidence" value="ECO:0007669"/>
    <property type="project" value="UniProtKB-UniRule"/>
</dbReference>
<evidence type="ECO:0000259" key="14">
    <source>
        <dbReference type="PROSITE" id="PS50880"/>
    </source>
</evidence>
<dbReference type="Gene3D" id="3.90.980.10">
    <property type="entry name" value="DNA primase, catalytic core, N-terminal domain"/>
    <property type="match status" value="1"/>
</dbReference>
<feature type="compositionally biased region" description="Low complexity" evidence="13">
    <location>
        <begin position="702"/>
        <end position="716"/>
    </location>
</feature>
<evidence type="ECO:0000256" key="9">
    <source>
        <dbReference type="ARBA" id="ARBA00022842"/>
    </source>
</evidence>
<dbReference type="InterPro" id="IPR037068">
    <property type="entry name" value="DNA_primase_core_N_sf"/>
</dbReference>
<dbReference type="OrthoDB" id="9803773at2"/>
<dbReference type="InterPro" id="IPR036977">
    <property type="entry name" value="DNA_primase_Znf_CHC2"/>
</dbReference>
<dbReference type="GO" id="GO:0006269">
    <property type="term" value="P:DNA replication, synthesis of primer"/>
    <property type="evidence" value="ECO:0007669"/>
    <property type="project" value="UniProtKB-UniRule"/>
</dbReference>
<feature type="region of interest" description="Disordered" evidence="13">
    <location>
        <begin position="636"/>
        <end position="723"/>
    </location>
</feature>
<evidence type="ECO:0000256" key="1">
    <source>
        <dbReference type="ARBA" id="ARBA00022478"/>
    </source>
</evidence>
<comment type="domain">
    <text evidence="12">Contains an N-terminal zinc-binding domain, a central core domain that contains the primase activity, and a C-terminal DnaB-binding domain.</text>
</comment>
<comment type="similarity">
    <text evidence="12">Belongs to the DnaG primase family.</text>
</comment>
<dbReference type="FunFam" id="3.40.1360.10:FF:000002">
    <property type="entry name" value="DNA primase"/>
    <property type="match status" value="1"/>
</dbReference>
<dbReference type="InterPro" id="IPR013264">
    <property type="entry name" value="DNAG_N"/>
</dbReference>
<keyword evidence="2 12" id="KW-0639">Primosome</keyword>
<dbReference type="PANTHER" id="PTHR30313:SF2">
    <property type="entry name" value="DNA PRIMASE"/>
    <property type="match status" value="1"/>
</dbReference>
<dbReference type="GO" id="GO:0003677">
    <property type="term" value="F:DNA binding"/>
    <property type="evidence" value="ECO:0007669"/>
    <property type="project" value="UniProtKB-KW"/>
</dbReference>
<dbReference type="Gene3D" id="3.90.580.10">
    <property type="entry name" value="Zinc finger, CHC2-type domain"/>
    <property type="match status" value="1"/>
</dbReference>
<keyword evidence="6 12" id="KW-0479">Metal-binding</keyword>
<dbReference type="NCBIfam" id="TIGR01391">
    <property type="entry name" value="dnaG"/>
    <property type="match status" value="1"/>
</dbReference>
<dbReference type="CDD" id="cd03364">
    <property type="entry name" value="TOPRIM_DnaG_primases"/>
    <property type="match status" value="1"/>
</dbReference>
<feature type="domain" description="Toprim" evidence="14">
    <location>
        <begin position="252"/>
        <end position="334"/>
    </location>
</feature>
<dbReference type="InterPro" id="IPR034151">
    <property type="entry name" value="TOPRIM_DnaG_bac"/>
</dbReference>
<keyword evidence="16" id="KW-1185">Reference proteome</keyword>
<comment type="subunit">
    <text evidence="12">Monomer. Interacts with DnaB.</text>
</comment>
<dbReference type="GO" id="GO:0005737">
    <property type="term" value="C:cytoplasm"/>
    <property type="evidence" value="ECO:0007669"/>
    <property type="project" value="TreeGrafter"/>
</dbReference>
<feature type="compositionally biased region" description="Polar residues" evidence="13">
    <location>
        <begin position="641"/>
        <end position="651"/>
    </location>
</feature>
<dbReference type="GO" id="GO:1990077">
    <property type="term" value="C:primosome complex"/>
    <property type="evidence" value="ECO:0007669"/>
    <property type="project" value="UniProtKB-KW"/>
</dbReference>
<feature type="compositionally biased region" description="Acidic residues" evidence="13">
    <location>
        <begin position="772"/>
        <end position="781"/>
    </location>
</feature>
<dbReference type="InterPro" id="IPR030846">
    <property type="entry name" value="DnaG_bac"/>
</dbReference>
<evidence type="ECO:0000256" key="10">
    <source>
        <dbReference type="ARBA" id="ARBA00023125"/>
    </source>
</evidence>
<reference evidence="15 16" key="1">
    <citation type="journal article" date="2018" name="Int. J. Syst. Evol. Microbiol.">
        <title>Mesosutterella multiformis gen. nov., sp. nov., a member of the family Sutterellaceae and Sutterella megalosphaeroides sp. nov., isolated from human faeces.</title>
        <authorList>
            <person name="Sakamoto M."/>
            <person name="Ikeyama N."/>
            <person name="Kunihiro T."/>
            <person name="Iino T."/>
            <person name="Yuki M."/>
            <person name="Ohkuma M."/>
        </authorList>
    </citation>
    <scope>NUCLEOTIDE SEQUENCE [LARGE SCALE GENOMIC DNA]</scope>
    <source>
        <strain evidence="15 16">6FBBBH3</strain>
    </source>
</reference>
<sequence length="825" mass="91406">MIPEGFITNLLDRADIVDVVSRYVPLKKAGRNYMCCCPFHKEKTPSFSVSPTKQFYKCFGCGKGGNAIGFVMEIEHLSFPEAVEKLAGYYGLEVPKDTSPRAQAAREKSKTLADFMKEAADYYTAQLRATPKAVEYLRARAISGETAARFGLGYSPEGWHALEEVFKEKYSAPALLEAGLVNEKNGRRYDAFRDRLMFPILNPKGQVIGFGARTLKGDEQPKYLNSPETPIYHKGSELYGLFEGRDAVHEKGRAIVCEGYMDVIQLSQAGFPESVAALGTSITPEHVKRLFKLTDRVYFSFDGDGAGRKAARRALEAALPVLTDTQQACFVLLPPEHDPDSLIKAKGPEAYERELENALTLSAFMKKLLLEGKELMYAEERAKLVAEAKPWILSMQAAPVLRLALVKEIAAMARLQPEDVERQYGLASSPTPRRETGDAYRPVRSRPGYGYGYDVRAGARSPGRYGYARNPYERFVPEAYVPVKDVRDRMLQCFLAYPNLLTEFSSAIEDEFVSSTHPAAARILEVWRAAAQAENESDGHAVRAATLLQALAESPEREAYETLLSEELVLETPEEGARLELKRSFLDLELERTKMRLMDLGRSERPDFDQMRRLMARRTEVEETIRLVREEEARYRRRQETSFAASTSGGSRASKERVLSDNPKVRELQLHLFGGGESTSSTPSVRAHAVPDSARSNDATGSPSNAPASSSAPAPDRAADRSEVARLLERSKRERAALNRPATDAPAFDANYANTADGFEALAALPASGPEIPDDFSEDPVPEAPAHMAAPPPPEDEGEWVFDEETPNDDDLDFGIDLPPQAPKP</sequence>
<evidence type="ECO:0000256" key="13">
    <source>
        <dbReference type="SAM" id="MobiDB-lite"/>
    </source>
</evidence>
<keyword evidence="8 12" id="KW-0862">Zinc</keyword>
<keyword evidence="4 12" id="KW-0548">Nucleotidyltransferase</keyword>
<evidence type="ECO:0000256" key="5">
    <source>
        <dbReference type="ARBA" id="ARBA00022705"/>
    </source>
</evidence>
<dbReference type="InterPro" id="IPR050219">
    <property type="entry name" value="DnaG_primase"/>
</dbReference>
<dbReference type="EC" id="2.7.7.101" evidence="12"/>
<organism evidence="15 16">
    <name type="scientific">Sutterella megalosphaeroides</name>
    <dbReference type="NCBI Taxonomy" id="2494234"/>
    <lineage>
        <taxon>Bacteria</taxon>
        <taxon>Pseudomonadati</taxon>
        <taxon>Pseudomonadota</taxon>
        <taxon>Betaproteobacteria</taxon>
        <taxon>Burkholderiales</taxon>
        <taxon>Sutterellaceae</taxon>
        <taxon>Sutterella</taxon>
    </lineage>
</organism>
<dbReference type="PANTHER" id="PTHR30313">
    <property type="entry name" value="DNA PRIMASE"/>
    <property type="match status" value="1"/>
</dbReference>
<feature type="region of interest" description="Disordered" evidence="13">
    <location>
        <begin position="423"/>
        <end position="442"/>
    </location>
</feature>
<dbReference type="Pfam" id="PF13662">
    <property type="entry name" value="Toprim_4"/>
    <property type="match status" value="1"/>
</dbReference>
<dbReference type="FunFam" id="3.90.580.10:FF:000001">
    <property type="entry name" value="DNA primase"/>
    <property type="match status" value="1"/>
</dbReference>
<dbReference type="Proteomes" id="UP000271003">
    <property type="component" value="Chromosome"/>
</dbReference>
<dbReference type="RefSeq" id="WP_120176378.1">
    <property type="nucleotide sequence ID" value="NZ_AP018786.1"/>
</dbReference>
<evidence type="ECO:0000256" key="6">
    <source>
        <dbReference type="ARBA" id="ARBA00022723"/>
    </source>
</evidence>
<gene>
    <name evidence="12" type="primary">dnaG</name>
    <name evidence="15" type="ORF">SUTMEG_05860</name>
</gene>
<evidence type="ECO:0000256" key="11">
    <source>
        <dbReference type="ARBA" id="ARBA00023163"/>
    </source>
</evidence>
<feature type="zinc finger region" description="CHC2-type" evidence="12">
    <location>
        <begin position="37"/>
        <end position="61"/>
    </location>
</feature>
<dbReference type="InterPro" id="IPR006295">
    <property type="entry name" value="DNA_primase_DnaG"/>
</dbReference>
<evidence type="ECO:0000256" key="7">
    <source>
        <dbReference type="ARBA" id="ARBA00022771"/>
    </source>
</evidence>
<dbReference type="InterPro" id="IPR002694">
    <property type="entry name" value="Znf_CHC2"/>
</dbReference>
<proteinExistence type="inferred from homology"/>
<comment type="function">
    <text evidence="12">RNA polymerase that catalyzes the synthesis of short RNA molecules used as primers for DNA polymerase during DNA replication.</text>
</comment>
<evidence type="ECO:0000313" key="15">
    <source>
        <dbReference type="EMBL" id="BBF22695.1"/>
    </source>
</evidence>
<evidence type="ECO:0000256" key="2">
    <source>
        <dbReference type="ARBA" id="ARBA00022515"/>
    </source>
</evidence>
<dbReference type="KEGG" id="sutt:SUTMEG_05860"/>
<dbReference type="SUPFAM" id="SSF57783">
    <property type="entry name" value="Zinc beta-ribbon"/>
    <property type="match status" value="1"/>
</dbReference>
<dbReference type="EMBL" id="AP018786">
    <property type="protein sequence ID" value="BBF22695.1"/>
    <property type="molecule type" value="Genomic_DNA"/>
</dbReference>
<dbReference type="HAMAP" id="MF_00974">
    <property type="entry name" value="DNA_primase_DnaG"/>
    <property type="match status" value="1"/>
</dbReference>
<keyword evidence="7 12" id="KW-0863">Zinc-finger</keyword>
<dbReference type="FunFam" id="3.90.980.10:FF:000001">
    <property type="entry name" value="DNA primase"/>
    <property type="match status" value="1"/>
</dbReference>
<dbReference type="SUPFAM" id="SSF56731">
    <property type="entry name" value="DNA primase core"/>
    <property type="match status" value="1"/>
</dbReference>
<evidence type="ECO:0000256" key="3">
    <source>
        <dbReference type="ARBA" id="ARBA00022679"/>
    </source>
</evidence>
<dbReference type="SMART" id="SM00493">
    <property type="entry name" value="TOPRIM"/>
    <property type="match status" value="1"/>
</dbReference>
<keyword evidence="1 12" id="KW-0240">DNA-directed RNA polymerase</keyword>
<keyword evidence="10 12" id="KW-0238">DNA-binding</keyword>
<evidence type="ECO:0000256" key="8">
    <source>
        <dbReference type="ARBA" id="ARBA00022833"/>
    </source>
</evidence>
<accession>A0A2Z6I8B5</accession>
<evidence type="ECO:0000256" key="12">
    <source>
        <dbReference type="HAMAP-Rule" id="MF_00974"/>
    </source>
</evidence>
<dbReference type="GO" id="GO:0008270">
    <property type="term" value="F:zinc ion binding"/>
    <property type="evidence" value="ECO:0007669"/>
    <property type="project" value="UniProtKB-UniRule"/>
</dbReference>
<keyword evidence="9" id="KW-0460">Magnesium</keyword>
<comment type="catalytic activity">
    <reaction evidence="12">
        <text>ssDNA + n NTP = ssDNA/pppN(pN)n-1 hybrid + (n-1) diphosphate.</text>
        <dbReference type="EC" id="2.7.7.101"/>
    </reaction>
</comment>
<feature type="region of interest" description="Disordered" evidence="13">
    <location>
        <begin position="765"/>
        <end position="825"/>
    </location>
</feature>
<dbReference type="Gene3D" id="3.40.1360.10">
    <property type="match status" value="1"/>
</dbReference>
<evidence type="ECO:0000256" key="4">
    <source>
        <dbReference type="ARBA" id="ARBA00022695"/>
    </source>
</evidence>
<keyword evidence="5 12" id="KW-0235">DNA replication</keyword>
<dbReference type="Pfam" id="PF01807">
    <property type="entry name" value="Zn_ribbon_DnaG"/>
    <property type="match status" value="1"/>
</dbReference>
<comment type="cofactor">
    <cofactor evidence="12">
        <name>Zn(2+)</name>
        <dbReference type="ChEBI" id="CHEBI:29105"/>
    </cofactor>
    <text evidence="12">Binds 1 zinc ion per monomer.</text>
</comment>